<feature type="transmembrane region" description="Helical" evidence="1">
    <location>
        <begin position="45"/>
        <end position="63"/>
    </location>
</feature>
<keyword evidence="1" id="KW-0812">Transmembrane</keyword>
<feature type="transmembrane region" description="Helical" evidence="1">
    <location>
        <begin position="355"/>
        <end position="375"/>
    </location>
</feature>
<reference evidence="2 3" key="1">
    <citation type="journal article" date="2016" name="Nat. Commun.">
        <title>Thousands of microbial genomes shed light on interconnected biogeochemical processes in an aquifer system.</title>
        <authorList>
            <person name="Anantharaman K."/>
            <person name="Brown C.T."/>
            <person name="Hug L.A."/>
            <person name="Sharon I."/>
            <person name="Castelle C.J."/>
            <person name="Probst A.J."/>
            <person name="Thomas B.C."/>
            <person name="Singh A."/>
            <person name="Wilkins M.J."/>
            <person name="Karaoz U."/>
            <person name="Brodie E.L."/>
            <person name="Williams K.H."/>
            <person name="Hubbard S.S."/>
            <person name="Banfield J.F."/>
        </authorList>
    </citation>
    <scope>NUCLEOTIDE SEQUENCE [LARGE SCALE GENOMIC DNA]</scope>
</reference>
<accession>A0A1F4UT65</accession>
<evidence type="ECO:0000313" key="2">
    <source>
        <dbReference type="EMBL" id="OGC48096.1"/>
    </source>
</evidence>
<feature type="transmembrane region" description="Helical" evidence="1">
    <location>
        <begin position="72"/>
        <end position="91"/>
    </location>
</feature>
<feature type="transmembrane region" description="Helical" evidence="1">
    <location>
        <begin position="156"/>
        <end position="179"/>
    </location>
</feature>
<feature type="transmembrane region" description="Helical" evidence="1">
    <location>
        <begin position="7"/>
        <end position="25"/>
    </location>
</feature>
<feature type="transmembrane region" description="Helical" evidence="1">
    <location>
        <begin position="325"/>
        <end position="348"/>
    </location>
</feature>
<proteinExistence type="predicted"/>
<feature type="transmembrane region" description="Helical" evidence="1">
    <location>
        <begin position="395"/>
        <end position="422"/>
    </location>
</feature>
<feature type="transmembrane region" description="Helical" evidence="1">
    <location>
        <begin position="265"/>
        <end position="287"/>
    </location>
</feature>
<keyword evidence="1" id="KW-0472">Membrane</keyword>
<dbReference type="AlphaFoldDB" id="A0A1F4UT65"/>
<dbReference type="Pfam" id="PF26314">
    <property type="entry name" value="MptA_B_family"/>
    <property type="match status" value="1"/>
</dbReference>
<evidence type="ECO:0000256" key="1">
    <source>
        <dbReference type="SAM" id="Phobius"/>
    </source>
</evidence>
<sequence>MFSKPSVFSKIILILYWLTIFIFLYRNSIFTEIKGPAFETSPGELYLFLFLFSFFGIVLWYLISNNHLELKILKLTVLLTFTSLLFVKPFFSQDIYWNLLHSKNFVHDINPYINKPVDYETDSLLSLLKIWEDFPMTHGPLNVYLYAIPYLFTDNLHLVLISLRLIWFLVLISSAKYVFDNMQDNNVKYIFLTSPFVLINTVLDLHNDVFVVLSLALSYYFLKRNMHNAAFISLLPGVLIKYVTLVIIPAILINWIKSSGLKIKTILHITGVLIISALIVILFYLPFTKEINNINVLFTGLNIQANFYFPQRQFIISYLLLDNQIITPTILKVVGFIVGMILGIVLIIKKKPEEAYIFSPGILILSSSWLMPWYFIWIMPFILIRYKNIFTNVLYATFTLIPLSFIALSIIYSTTIPFIISIKYALKNMRSKSNEL</sequence>
<organism evidence="2 3">
    <name type="scientific">candidate division WWE3 bacterium RIFCSPLOWO2_01_FULL_37_15</name>
    <dbReference type="NCBI Taxonomy" id="1802622"/>
    <lineage>
        <taxon>Bacteria</taxon>
        <taxon>Katanobacteria</taxon>
    </lineage>
</organism>
<feature type="transmembrane region" description="Helical" evidence="1">
    <location>
        <begin position="191"/>
        <end position="217"/>
    </location>
</feature>
<dbReference type="Proteomes" id="UP000177458">
    <property type="component" value="Unassembled WGS sequence"/>
</dbReference>
<dbReference type="EMBL" id="MEVF01000049">
    <property type="protein sequence ID" value="OGC48096.1"/>
    <property type="molecule type" value="Genomic_DNA"/>
</dbReference>
<feature type="transmembrane region" description="Helical" evidence="1">
    <location>
        <begin position="229"/>
        <end position="253"/>
    </location>
</feature>
<keyword evidence="1" id="KW-1133">Transmembrane helix</keyword>
<name>A0A1F4UT65_UNCKA</name>
<gene>
    <name evidence="2" type="ORF">A3A69_01570</name>
</gene>
<comment type="caution">
    <text evidence="2">The sequence shown here is derived from an EMBL/GenBank/DDBJ whole genome shotgun (WGS) entry which is preliminary data.</text>
</comment>
<evidence type="ECO:0008006" key="4">
    <source>
        <dbReference type="Google" id="ProtNLM"/>
    </source>
</evidence>
<protein>
    <recommendedName>
        <fullName evidence="4">Glycosyltransferase RgtA/B/C/D-like domain-containing protein</fullName>
    </recommendedName>
</protein>
<evidence type="ECO:0000313" key="3">
    <source>
        <dbReference type="Proteomes" id="UP000177458"/>
    </source>
</evidence>